<dbReference type="KEGG" id="ipu:100304607"/>
<reference evidence="6" key="3">
    <citation type="journal article" date="2016" name="Nat. Commun.">
        <title>The channel catfish genome sequence provides insights into the evolution of scale formation in teleosts.</title>
        <authorList>
            <person name="Liu Z."/>
            <person name="Liu S."/>
            <person name="Yao J."/>
            <person name="Bao L."/>
            <person name="Zhang J."/>
            <person name="Li Y."/>
            <person name="Jiang C."/>
            <person name="Sun L."/>
            <person name="Wang R."/>
            <person name="Zhang Y."/>
            <person name="Zhou T."/>
            <person name="Zeng Q."/>
            <person name="Fu Q."/>
            <person name="Gao S."/>
            <person name="Li N."/>
            <person name="Koren S."/>
            <person name="Jiang Y."/>
            <person name="Zimin A."/>
            <person name="Xu P."/>
            <person name="Phillippy A.M."/>
            <person name="Geng X."/>
            <person name="Song L."/>
            <person name="Sun F."/>
            <person name="Li C."/>
            <person name="Wang X."/>
            <person name="Chen A."/>
            <person name="Jin Y."/>
            <person name="Yuan Z."/>
            <person name="Yang Y."/>
            <person name="Tan S."/>
            <person name="Peatman E."/>
            <person name="Lu J."/>
            <person name="Qin Z."/>
            <person name="Dunham R."/>
            <person name="Li Z."/>
            <person name="Sonstegard T."/>
            <person name="Feng J."/>
            <person name="Danzmann R.G."/>
            <person name="Schroeder S."/>
            <person name="Scheffler B."/>
            <person name="Duke M.V."/>
            <person name="Ballard L."/>
            <person name="Kucuktas H."/>
            <person name="Kaltenboeck L."/>
            <person name="Liu H."/>
            <person name="Armbruster J."/>
            <person name="Xie Y."/>
            <person name="Kirby M.L."/>
            <person name="Tian Y."/>
            <person name="Flanagan M.E."/>
            <person name="Mu W."/>
            <person name="Waldbieser G.C."/>
        </authorList>
    </citation>
    <scope>NUCLEOTIDE SEQUENCE [LARGE SCALE GENOMIC DNA]</scope>
    <source>
        <strain evidence="6">SDA103</strain>
    </source>
</reference>
<feature type="region of interest" description="Disordered" evidence="3">
    <location>
        <begin position="126"/>
        <end position="203"/>
    </location>
</feature>
<comment type="similarity">
    <text evidence="2">Belongs to the histone H1/H5 family.</text>
</comment>
<feature type="compositionally biased region" description="Basic residues" evidence="3">
    <location>
        <begin position="126"/>
        <end position="159"/>
    </location>
</feature>
<dbReference type="PROSITE" id="PS51504">
    <property type="entry name" value="H15"/>
    <property type="match status" value="1"/>
</dbReference>
<keyword evidence="1 2" id="KW-0238">DNA-binding</keyword>
<dbReference type="InterPro" id="IPR005819">
    <property type="entry name" value="H1/H5"/>
</dbReference>
<evidence type="ECO:0000259" key="4">
    <source>
        <dbReference type="PROSITE" id="PS51504"/>
    </source>
</evidence>
<dbReference type="RefSeq" id="NP_001187110.1">
    <property type="nucleotide sequence ID" value="NM_001200181.1"/>
</dbReference>
<protein>
    <submittedName>
        <fullName evidence="5 7">Nonspecific cytotoxic cell cationic anti-microbial protein-1</fullName>
    </submittedName>
</protein>
<dbReference type="Pfam" id="PF00538">
    <property type="entry name" value="Linker_histone"/>
    <property type="match status" value="1"/>
</dbReference>
<feature type="compositionally biased region" description="Low complexity" evidence="3">
    <location>
        <begin position="1"/>
        <end position="22"/>
    </location>
</feature>
<evidence type="ECO:0000256" key="2">
    <source>
        <dbReference type="RuleBase" id="RU003894"/>
    </source>
</evidence>
<comment type="subcellular location">
    <subcellularLocation>
        <location evidence="2">Nucleus</location>
    </subcellularLocation>
</comment>
<proteinExistence type="evidence at transcript level"/>
<reference evidence="7" key="4">
    <citation type="submission" date="2025-04" db="UniProtKB">
        <authorList>
            <consortium name="RefSeq"/>
        </authorList>
    </citation>
    <scope>IDENTIFICATION</scope>
</reference>
<dbReference type="Proteomes" id="UP000221080">
    <property type="component" value="Chromosome 11"/>
</dbReference>
<dbReference type="SMART" id="SM00526">
    <property type="entry name" value="H15"/>
    <property type="match status" value="1"/>
</dbReference>
<dbReference type="GO" id="GO:0006334">
    <property type="term" value="P:nucleosome assembly"/>
    <property type="evidence" value="ECO:0007669"/>
    <property type="project" value="InterPro"/>
</dbReference>
<dbReference type="STRING" id="7998.ENSIPUP00000025396"/>
<evidence type="ECO:0000313" key="5">
    <source>
        <dbReference type="EMBL" id="AAQ99138.1"/>
    </source>
</evidence>
<evidence type="ECO:0000313" key="6">
    <source>
        <dbReference type="Proteomes" id="UP000221080"/>
    </source>
</evidence>
<dbReference type="EMBL" id="AY324398">
    <property type="protein sequence ID" value="AAQ99138.1"/>
    <property type="molecule type" value="mRNA"/>
</dbReference>
<dbReference type="GO" id="GO:0005634">
    <property type="term" value="C:nucleus"/>
    <property type="evidence" value="ECO:0007669"/>
    <property type="project" value="UniProtKB-SubCell"/>
</dbReference>
<name>Q6EIC4_ICTPU</name>
<evidence type="ECO:0000313" key="7">
    <source>
        <dbReference type="RefSeq" id="NP_001187110.1"/>
    </source>
</evidence>
<dbReference type="CDD" id="cd00073">
    <property type="entry name" value="H15"/>
    <property type="match status" value="1"/>
</dbReference>
<sequence length="203" mass="22066">MSAQAEETAPEAAAPVQPSQPAAKKKGPASKAKPASAEKKNKKKKGKGPGKYSQLVINAIQTLGERNGSSLFKIYNEAKKVNWFDQQHGRVYLRYSIRALLQNDTLVQVKGLGANGSFKLNKKKFIPRTKKSSVKPRKTAKPTKKPAKKAAKKKKRVSGVKKATPPPEKTSKPKKADKSPAVSAKKASKPKKAKQTKKTAKKT</sequence>
<reference evidence="7" key="2">
    <citation type="journal article" date="2016" name="Biol. Reprod.">
        <title>Transcriptome Display During Testicular Differentiation of Channel Catfish (Ictalurus punctatus) as Revealed by RNA-Seq Analysis.</title>
        <authorList>
            <person name="Zeng Q."/>
            <person name="Liu S."/>
            <person name="Yao J."/>
            <person name="Zhang Y."/>
            <person name="Yuan Z."/>
            <person name="Jiang C."/>
            <person name="Chen A."/>
            <person name="Fu Q."/>
            <person name="Su B."/>
            <person name="Dunham R."/>
            <person name="Liu Z."/>
        </authorList>
    </citation>
    <scope>NUCLEOTIDE SEQUENCE</scope>
</reference>
<dbReference type="OrthoDB" id="10070184at2759"/>
<organism evidence="5">
    <name type="scientific">Ictalurus punctatus</name>
    <name type="common">Channel catfish</name>
    <name type="synonym">Silurus punctatus</name>
    <dbReference type="NCBI Taxonomy" id="7998"/>
    <lineage>
        <taxon>Eukaryota</taxon>
        <taxon>Metazoa</taxon>
        <taxon>Chordata</taxon>
        <taxon>Craniata</taxon>
        <taxon>Vertebrata</taxon>
        <taxon>Euteleostomi</taxon>
        <taxon>Actinopterygii</taxon>
        <taxon>Neopterygii</taxon>
        <taxon>Teleostei</taxon>
        <taxon>Ostariophysi</taxon>
        <taxon>Siluriformes</taxon>
        <taxon>Ictaluridae</taxon>
        <taxon>Ictalurus</taxon>
    </lineage>
</organism>
<dbReference type="GO" id="GO:0030527">
    <property type="term" value="F:structural constituent of chromatin"/>
    <property type="evidence" value="ECO:0007669"/>
    <property type="project" value="InterPro"/>
</dbReference>
<dbReference type="GO" id="GO:0000786">
    <property type="term" value="C:nucleosome"/>
    <property type="evidence" value="ECO:0007669"/>
    <property type="project" value="InterPro"/>
</dbReference>
<dbReference type="OMA" id="FDQQHGR"/>
<gene>
    <name evidence="7" type="primary">LOC100304607</name>
</gene>
<dbReference type="PRINTS" id="PR00624">
    <property type="entry name" value="HISTONEH5"/>
</dbReference>
<evidence type="ECO:0000256" key="1">
    <source>
        <dbReference type="ARBA" id="ARBA00023125"/>
    </source>
</evidence>
<feature type="domain" description="H15" evidence="4">
    <location>
        <begin position="48"/>
        <end position="122"/>
    </location>
</feature>
<dbReference type="InterPro" id="IPR036390">
    <property type="entry name" value="WH_DNA-bd_sf"/>
</dbReference>
<dbReference type="InterPro" id="IPR005818">
    <property type="entry name" value="Histone_H1/H5_H15"/>
</dbReference>
<accession>Q6EIC4</accession>
<dbReference type="GO" id="GO:0003677">
    <property type="term" value="F:DNA binding"/>
    <property type="evidence" value="ECO:0007669"/>
    <property type="project" value="UniProtKB-KW"/>
</dbReference>
<evidence type="ECO:0000256" key="3">
    <source>
        <dbReference type="SAM" id="MobiDB-lite"/>
    </source>
</evidence>
<keyword evidence="2" id="KW-0539">Nucleus</keyword>
<dbReference type="Gene3D" id="1.10.10.10">
    <property type="entry name" value="Winged helix-like DNA-binding domain superfamily/Winged helix DNA-binding domain"/>
    <property type="match status" value="1"/>
</dbReference>
<dbReference type="SUPFAM" id="SSF46785">
    <property type="entry name" value="Winged helix' DNA-binding domain"/>
    <property type="match status" value="1"/>
</dbReference>
<keyword evidence="2" id="KW-0158">Chromosome</keyword>
<dbReference type="AlphaFoldDB" id="Q6EIC4"/>
<reference evidence="5 7" key="1">
    <citation type="journal article" date="2005" name="Dev. Comp. Immunol.">
        <title>Molecular characterization of a novel pattern recognition protein from nonspecific cytotoxic cells: sequence analysis, phylogenetic comparisons and anti-microbial activity of a recombinant homologue.</title>
        <authorList>
            <person name="Evans D.L."/>
            <person name="Kaur H."/>
            <person name="Leary J 3.r.d."/>
            <person name="Praveen K."/>
            <person name="Jaso-Friedmann L."/>
        </authorList>
    </citation>
    <scope>NUCLEOTIDE SEQUENCE</scope>
</reference>
<feature type="compositionally biased region" description="Basic residues" evidence="3">
    <location>
        <begin position="186"/>
        <end position="203"/>
    </location>
</feature>
<feature type="compositionally biased region" description="Basic and acidic residues" evidence="3">
    <location>
        <begin position="169"/>
        <end position="178"/>
    </location>
</feature>
<dbReference type="InterPro" id="IPR036388">
    <property type="entry name" value="WH-like_DNA-bd_sf"/>
</dbReference>
<keyword evidence="6" id="KW-1185">Reference proteome</keyword>
<feature type="region of interest" description="Disordered" evidence="3">
    <location>
        <begin position="1"/>
        <end position="50"/>
    </location>
</feature>